<dbReference type="Proteomes" id="UP000029995">
    <property type="component" value="Unassembled WGS sequence"/>
</dbReference>
<keyword evidence="2" id="KW-0378">Hydrolase</keyword>
<evidence type="ECO:0000313" key="4">
    <source>
        <dbReference type="Proteomes" id="UP000029995"/>
    </source>
</evidence>
<reference evidence="3 4" key="1">
    <citation type="submission" date="2014-01" db="EMBL/GenBank/DDBJ databases">
        <title>Genome sequence determination for a cystic fibrosis isolate, Inquilinus limosus.</title>
        <authorList>
            <person name="Pino M."/>
            <person name="Di Conza J."/>
            <person name="Gutkind G."/>
        </authorList>
    </citation>
    <scope>NUCLEOTIDE SEQUENCE [LARGE SCALE GENOMIC DNA]</scope>
    <source>
        <strain evidence="3 4">MP06</strain>
    </source>
</reference>
<proteinExistence type="inferred from homology"/>
<dbReference type="Gene3D" id="3.40.50.850">
    <property type="entry name" value="Isochorismatase-like"/>
    <property type="match status" value="1"/>
</dbReference>
<evidence type="ECO:0000256" key="2">
    <source>
        <dbReference type="ARBA" id="ARBA00022801"/>
    </source>
</evidence>
<sequence length="354" mass="38794">MEAGMSATMELPPFFDPTRAADWSYRPDIDALRATAERWRGEIGPAGDGRTDLLLIDLQRDFCLPEGALYVGGRSGRGAVEDAARVAAFIHRNLGAIDRIVPTFDTHTPLQIFHRSFWIGADGHPPAPFTVITEEMLADGAFRPSPGVLGLLPADVAAEGLAWVERQLLHYARSLARQGRNALIIWPDHCLIGSEGHAMPGLVQEARLFHALLRGAPTPVIIKGDDPWSESYSAFGPEVPDRWDGGRLVKPQDDAALLELLRADRIVVAGQASSHCVRWSVDDLLGRMRSLAPALPRRVYILRDCMSAVVGLDVEGRPVPALDFTTQAEEAFGRWAELGVHIVESAQPMAEWPR</sequence>
<evidence type="ECO:0008006" key="5">
    <source>
        <dbReference type="Google" id="ProtNLM"/>
    </source>
</evidence>
<name>A0A0A0D2H7_9PROT</name>
<evidence type="ECO:0000256" key="1">
    <source>
        <dbReference type="ARBA" id="ARBA00006336"/>
    </source>
</evidence>
<organism evidence="3 4">
    <name type="scientific">Inquilinus limosus MP06</name>
    <dbReference type="NCBI Taxonomy" id="1398085"/>
    <lineage>
        <taxon>Bacteria</taxon>
        <taxon>Pseudomonadati</taxon>
        <taxon>Pseudomonadota</taxon>
        <taxon>Alphaproteobacteria</taxon>
        <taxon>Rhodospirillales</taxon>
        <taxon>Rhodospirillaceae</taxon>
        <taxon>Inquilinus</taxon>
    </lineage>
</organism>
<dbReference type="SUPFAM" id="SSF52499">
    <property type="entry name" value="Isochorismatase-like hydrolases"/>
    <property type="match status" value="1"/>
</dbReference>
<gene>
    <name evidence="3" type="ORF">P409_18770</name>
</gene>
<dbReference type="AlphaFoldDB" id="A0A0A0D2H7"/>
<dbReference type="InterPro" id="IPR052347">
    <property type="entry name" value="Isochorismatase_Nicotinamidase"/>
</dbReference>
<dbReference type="InterPro" id="IPR036380">
    <property type="entry name" value="Isochorismatase-like_sf"/>
</dbReference>
<accession>A0A0A0D2H7</accession>
<dbReference type="PANTHER" id="PTHR11080:SF2">
    <property type="entry name" value="LD05707P"/>
    <property type="match status" value="1"/>
</dbReference>
<dbReference type="EMBL" id="JANX01000249">
    <property type="protein sequence ID" value="KGM32901.1"/>
    <property type="molecule type" value="Genomic_DNA"/>
</dbReference>
<protein>
    <recommendedName>
        <fullName evidence="5">Nicotinamidase</fullName>
    </recommendedName>
</protein>
<evidence type="ECO:0000313" key="3">
    <source>
        <dbReference type="EMBL" id="KGM32901.1"/>
    </source>
</evidence>
<dbReference type="PANTHER" id="PTHR11080">
    <property type="entry name" value="PYRAZINAMIDASE/NICOTINAMIDASE"/>
    <property type="match status" value="1"/>
</dbReference>
<comment type="caution">
    <text evidence="3">The sequence shown here is derived from an EMBL/GenBank/DDBJ whole genome shotgun (WGS) entry which is preliminary data.</text>
</comment>
<dbReference type="GO" id="GO:0016787">
    <property type="term" value="F:hydrolase activity"/>
    <property type="evidence" value="ECO:0007669"/>
    <property type="project" value="UniProtKB-KW"/>
</dbReference>
<comment type="similarity">
    <text evidence="1">Belongs to the isochorismatase family.</text>
</comment>